<dbReference type="SUPFAM" id="SSF54236">
    <property type="entry name" value="Ubiquitin-like"/>
    <property type="match status" value="2"/>
</dbReference>
<name>A0A9F2N5R2_PYTBI</name>
<dbReference type="RefSeq" id="XP_007421497.1">
    <property type="nucleotide sequence ID" value="XM_007421435.3"/>
</dbReference>
<dbReference type="OMA" id="NVVDHMA"/>
<dbReference type="KEGG" id="pbi:103051772"/>
<dbReference type="InterPro" id="IPR052324">
    <property type="entry name" value="NFATC2-Int_DNA_Repair"/>
</dbReference>
<dbReference type="InterPro" id="IPR000626">
    <property type="entry name" value="Ubiquitin-like_dom"/>
</dbReference>
<protein>
    <recommendedName>
        <fullName evidence="3">NFATC2-interacting protein</fullName>
    </recommendedName>
    <alternativeName>
        <fullName evidence="4">Nuclear factor of activated T-cells, cytoplasmic 2-interacting protein</fullName>
    </alternativeName>
</protein>
<accession>A0A9F2N5R2</accession>
<dbReference type="GO" id="GO:0045944">
    <property type="term" value="P:positive regulation of transcription by RNA polymerase II"/>
    <property type="evidence" value="ECO:0007669"/>
    <property type="project" value="TreeGrafter"/>
</dbReference>
<gene>
    <name evidence="8" type="primary">NFATC2IP</name>
</gene>
<evidence type="ECO:0000256" key="1">
    <source>
        <dbReference type="ARBA" id="ARBA00004123"/>
    </source>
</evidence>
<feature type="compositionally biased region" description="Polar residues" evidence="5">
    <location>
        <begin position="1"/>
        <end position="12"/>
    </location>
</feature>
<comment type="subcellular location">
    <subcellularLocation>
        <location evidence="1">Nucleus</location>
    </subcellularLocation>
</comment>
<dbReference type="InterPro" id="IPR029071">
    <property type="entry name" value="Ubiquitin-like_domsf"/>
</dbReference>
<dbReference type="GO" id="GO:0005634">
    <property type="term" value="C:nucleus"/>
    <property type="evidence" value="ECO:0007669"/>
    <property type="project" value="UniProtKB-SubCell"/>
</dbReference>
<feature type="region of interest" description="Disordered" evidence="5">
    <location>
        <begin position="69"/>
        <end position="112"/>
    </location>
</feature>
<proteinExistence type="predicted"/>
<dbReference type="PANTHER" id="PTHR47187">
    <property type="entry name" value="NFATC2-INTERACTING PROTEIN"/>
    <property type="match status" value="1"/>
</dbReference>
<dbReference type="GeneID" id="103051772"/>
<organism evidence="7 8">
    <name type="scientific">Python bivittatus</name>
    <name type="common">Burmese python</name>
    <name type="synonym">Python molurus bivittatus</name>
    <dbReference type="NCBI Taxonomy" id="176946"/>
    <lineage>
        <taxon>Eukaryota</taxon>
        <taxon>Metazoa</taxon>
        <taxon>Chordata</taxon>
        <taxon>Craniata</taxon>
        <taxon>Vertebrata</taxon>
        <taxon>Euteleostomi</taxon>
        <taxon>Lepidosauria</taxon>
        <taxon>Squamata</taxon>
        <taxon>Bifurcata</taxon>
        <taxon>Unidentata</taxon>
        <taxon>Episquamata</taxon>
        <taxon>Toxicofera</taxon>
        <taxon>Serpentes</taxon>
        <taxon>Henophidia</taxon>
        <taxon>Pythonidae</taxon>
        <taxon>Python</taxon>
    </lineage>
</organism>
<feature type="compositionally biased region" description="Pro residues" evidence="5">
    <location>
        <begin position="95"/>
        <end position="105"/>
    </location>
</feature>
<evidence type="ECO:0000256" key="2">
    <source>
        <dbReference type="ARBA" id="ARBA00023242"/>
    </source>
</evidence>
<dbReference type="AlphaFoldDB" id="A0A9F2N5R2"/>
<evidence type="ECO:0000313" key="7">
    <source>
        <dbReference type="Proteomes" id="UP000695026"/>
    </source>
</evidence>
<keyword evidence="7" id="KW-1185">Reference proteome</keyword>
<sequence>MAETVNSCTSSDSETEGTPRKPLHKRRRLFTDIPVVPVYSNKVQNSLQLLQNSLKLPVQVEELCCEPQVLSSSEEEEKEKEKKRAPVKRQDLSPSPSPSPPPPPQQKKKHDKAHRIFDQSLRNLTTSLLAAKKILQDEGSGSDEDAVIVVDSFEPQELMLKVRCRADLYRVCVQMTDPLRRVVEHMAQILKVHPNRILLLHRDCELAADATPAKLGLGVADIIDCIVEASSKWADDSGNLLLRVQGKDKSSTMEITVQKGEPLGALMNYYRQAQGLGRCKLVFHFDGQRLAETLTPEQLGMESGDVIEVWN</sequence>
<dbReference type="CDD" id="cd17078">
    <property type="entry name" value="Ubl_SLD1_NFATC2ip"/>
    <property type="match status" value="1"/>
</dbReference>
<evidence type="ECO:0000259" key="6">
    <source>
        <dbReference type="PROSITE" id="PS50053"/>
    </source>
</evidence>
<dbReference type="Proteomes" id="UP000695026">
    <property type="component" value="Unplaced"/>
</dbReference>
<dbReference type="CTD" id="84901"/>
<feature type="domain" description="Ubiquitin-like" evidence="6">
    <location>
        <begin position="238"/>
        <end position="309"/>
    </location>
</feature>
<evidence type="ECO:0000256" key="3">
    <source>
        <dbReference type="ARBA" id="ARBA00039921"/>
    </source>
</evidence>
<dbReference type="Pfam" id="PF11976">
    <property type="entry name" value="Rad60-SLD"/>
    <property type="match status" value="1"/>
</dbReference>
<dbReference type="OrthoDB" id="442921at2759"/>
<dbReference type="PANTHER" id="PTHR47187:SF1">
    <property type="entry name" value="NFATC2-INTERACTING PROTEIN"/>
    <property type="match status" value="1"/>
</dbReference>
<dbReference type="InterPro" id="IPR022617">
    <property type="entry name" value="Rad60/SUMO-like_dom"/>
</dbReference>
<dbReference type="SMART" id="SM00213">
    <property type="entry name" value="UBQ"/>
    <property type="match status" value="2"/>
</dbReference>
<reference evidence="8" key="1">
    <citation type="submission" date="2025-08" db="UniProtKB">
        <authorList>
            <consortium name="RefSeq"/>
        </authorList>
    </citation>
    <scope>IDENTIFICATION</scope>
    <source>
        <tissue evidence="8">Liver</tissue>
    </source>
</reference>
<feature type="compositionally biased region" description="Basic and acidic residues" evidence="5">
    <location>
        <begin position="79"/>
        <end position="91"/>
    </location>
</feature>
<dbReference type="Gene3D" id="3.10.20.90">
    <property type="entry name" value="Phosphatidylinositol 3-kinase Catalytic Subunit, Chain A, domain 1"/>
    <property type="match status" value="2"/>
</dbReference>
<dbReference type="PROSITE" id="PS50053">
    <property type="entry name" value="UBIQUITIN_2"/>
    <property type="match status" value="1"/>
</dbReference>
<evidence type="ECO:0000313" key="8">
    <source>
        <dbReference type="RefSeq" id="XP_007421497.1"/>
    </source>
</evidence>
<feature type="region of interest" description="Disordered" evidence="5">
    <location>
        <begin position="1"/>
        <end position="26"/>
    </location>
</feature>
<evidence type="ECO:0000256" key="4">
    <source>
        <dbReference type="ARBA" id="ARBA00042764"/>
    </source>
</evidence>
<keyword evidence="2" id="KW-0539">Nucleus</keyword>
<evidence type="ECO:0000256" key="5">
    <source>
        <dbReference type="SAM" id="MobiDB-lite"/>
    </source>
</evidence>